<keyword evidence="5 6" id="KW-0234">DNA repair</keyword>
<name>A0A431TUF9_9BACT</name>
<sequence length="153" mass="17366">MPSAAVPKTAFSMAAIRGKDTKPEMIVRRHLHACGFRYRVHKKDLPGTPDITLARYRVVIQVNGCFWHGHDNCPLLRLPASRSAYWAGRLGRNVARDWQNTRALEALAYTVLTVWECELKPAKQGETLRRLTEDIRTASTPSLAELEYQASFM</sequence>
<dbReference type="Gene3D" id="3.40.960.10">
    <property type="entry name" value="VSR Endonuclease"/>
    <property type="match status" value="1"/>
</dbReference>
<evidence type="ECO:0000313" key="7">
    <source>
        <dbReference type="EMBL" id="RTQ44663.1"/>
    </source>
</evidence>
<keyword evidence="2 6" id="KW-0255">Endonuclease</keyword>
<keyword evidence="3 6" id="KW-0227">DNA damage</keyword>
<dbReference type="Proteomes" id="UP000282184">
    <property type="component" value="Unassembled WGS sequence"/>
</dbReference>
<evidence type="ECO:0000256" key="1">
    <source>
        <dbReference type="ARBA" id="ARBA00022722"/>
    </source>
</evidence>
<keyword evidence="8" id="KW-1185">Reference proteome</keyword>
<organism evidence="7 8">
    <name type="scientific">Hymenobacter gummosus</name>
    <dbReference type="NCBI Taxonomy" id="1776032"/>
    <lineage>
        <taxon>Bacteria</taxon>
        <taxon>Pseudomonadati</taxon>
        <taxon>Bacteroidota</taxon>
        <taxon>Cytophagia</taxon>
        <taxon>Cytophagales</taxon>
        <taxon>Hymenobacteraceae</taxon>
        <taxon>Hymenobacter</taxon>
    </lineage>
</organism>
<dbReference type="PIRSF" id="PIRSF018267">
    <property type="entry name" value="VSR_endonuc"/>
    <property type="match status" value="1"/>
</dbReference>
<comment type="similarity">
    <text evidence="6">Belongs to the vsr family.</text>
</comment>
<dbReference type="GO" id="GO:0004519">
    <property type="term" value="F:endonuclease activity"/>
    <property type="evidence" value="ECO:0007669"/>
    <property type="project" value="UniProtKB-KW"/>
</dbReference>
<evidence type="ECO:0000256" key="6">
    <source>
        <dbReference type="PIRNR" id="PIRNR018267"/>
    </source>
</evidence>
<proteinExistence type="inferred from homology"/>
<dbReference type="InterPro" id="IPR004603">
    <property type="entry name" value="DNA_mismatch_endonuc_vsr"/>
</dbReference>
<dbReference type="EC" id="3.1.-.-" evidence="6"/>
<dbReference type="AlphaFoldDB" id="A0A431TUF9"/>
<keyword evidence="1 6" id="KW-0540">Nuclease</keyword>
<dbReference type="NCBIfam" id="TIGR00632">
    <property type="entry name" value="vsr"/>
    <property type="match status" value="1"/>
</dbReference>
<dbReference type="EMBL" id="RXOF01000026">
    <property type="protein sequence ID" value="RTQ44663.1"/>
    <property type="molecule type" value="Genomic_DNA"/>
</dbReference>
<evidence type="ECO:0000256" key="4">
    <source>
        <dbReference type="ARBA" id="ARBA00022801"/>
    </source>
</evidence>
<comment type="function">
    <text evidence="6">May nick specific sequences that contain T:G mispairs resulting from m5C-deamination.</text>
</comment>
<gene>
    <name evidence="7" type="primary">vsr</name>
    <name evidence="7" type="ORF">EJV47_27625</name>
</gene>
<evidence type="ECO:0000256" key="3">
    <source>
        <dbReference type="ARBA" id="ARBA00022763"/>
    </source>
</evidence>
<dbReference type="InterPro" id="IPR011335">
    <property type="entry name" value="Restrct_endonuc-II-like"/>
</dbReference>
<dbReference type="CDD" id="cd00221">
    <property type="entry name" value="Vsr"/>
    <property type="match status" value="1"/>
</dbReference>
<evidence type="ECO:0000313" key="8">
    <source>
        <dbReference type="Proteomes" id="UP000282184"/>
    </source>
</evidence>
<evidence type="ECO:0000256" key="5">
    <source>
        <dbReference type="ARBA" id="ARBA00023204"/>
    </source>
</evidence>
<reference evidence="7 8" key="1">
    <citation type="submission" date="2018-12" db="EMBL/GenBank/DDBJ databases">
        <title>Hymenobacter gummosus sp. nov., isolated from a spring.</title>
        <authorList>
            <person name="Nie L."/>
        </authorList>
    </citation>
    <scope>NUCLEOTIDE SEQUENCE [LARGE SCALE GENOMIC DNA]</scope>
    <source>
        <strain evidence="7 8">KCTC 52166</strain>
    </source>
</reference>
<dbReference type="Pfam" id="PF03852">
    <property type="entry name" value="Vsr"/>
    <property type="match status" value="1"/>
</dbReference>
<keyword evidence="4 6" id="KW-0378">Hydrolase</keyword>
<dbReference type="SUPFAM" id="SSF52980">
    <property type="entry name" value="Restriction endonuclease-like"/>
    <property type="match status" value="1"/>
</dbReference>
<dbReference type="GO" id="GO:0006298">
    <property type="term" value="P:mismatch repair"/>
    <property type="evidence" value="ECO:0007669"/>
    <property type="project" value="UniProtKB-UniRule"/>
</dbReference>
<evidence type="ECO:0000256" key="2">
    <source>
        <dbReference type="ARBA" id="ARBA00022759"/>
    </source>
</evidence>
<accession>A0A431TUF9</accession>
<dbReference type="GO" id="GO:0016787">
    <property type="term" value="F:hydrolase activity"/>
    <property type="evidence" value="ECO:0007669"/>
    <property type="project" value="UniProtKB-KW"/>
</dbReference>
<dbReference type="OrthoDB" id="9801520at2"/>
<comment type="caution">
    <text evidence="7">The sequence shown here is derived from an EMBL/GenBank/DDBJ whole genome shotgun (WGS) entry which is preliminary data.</text>
</comment>
<protein>
    <recommendedName>
        <fullName evidence="6">Very short patch repair endonuclease</fullName>
        <ecNumber evidence="6">3.1.-.-</ecNumber>
    </recommendedName>
</protein>